<gene>
    <name evidence="3" type="ORF">CO102_03185</name>
</gene>
<dbReference type="AlphaFoldDB" id="A0A2M8C0U0"/>
<protein>
    <submittedName>
        <fullName evidence="3">Uncharacterized protein</fullName>
    </submittedName>
</protein>
<evidence type="ECO:0000256" key="1">
    <source>
        <dbReference type="SAM" id="MobiDB-lite"/>
    </source>
</evidence>
<sequence length="388" mass="42636">MNKIQRLLSYDSFWYWFAGTTAIALLLETFLYGMWALPIVGYQISFLTERTTLDIVFVVVFAILFGFGTALYHIVRQHTATTCTVGGGSGILALFTLLCPVCPIFFLGWFGLSATVMAISPYFWGLRLLSVLLLLVGITLLWKKFAPKEDGQKSMSHYVFNHLTITLIIFLFLLNQSMIIGIGHAITGSTMSGGVLMTGDFAKDVVALVTPRELPFYGSELGLDMSNMNAINVSIAKLGVMAPQQGSKPIQLTDEEMERYIAIGTEPYVTCEFCCGVKTLVREDGSPTCACAHSIAMRGTAAYLIKNYPNMTNAEIAYELMRQKGLYFPIQMQQRMASALAGEKSDFLPDIKYLTMNLTDAELTDLKKQASSSGFTPETTAPGMVGGC</sequence>
<name>A0A2M8C0U0_9BACT</name>
<keyword evidence="2" id="KW-0472">Membrane</keyword>
<feature type="transmembrane region" description="Helical" evidence="2">
    <location>
        <begin position="55"/>
        <end position="75"/>
    </location>
</feature>
<proteinExistence type="predicted"/>
<comment type="caution">
    <text evidence="3">The sequence shown here is derived from an EMBL/GenBank/DDBJ whole genome shotgun (WGS) entry which is preliminary data.</text>
</comment>
<keyword evidence="2" id="KW-0812">Transmembrane</keyword>
<dbReference type="Proteomes" id="UP000228770">
    <property type="component" value="Unassembled WGS sequence"/>
</dbReference>
<keyword evidence="2" id="KW-1133">Transmembrane helix</keyword>
<organism evidence="3 4">
    <name type="scientific">Candidatus Brennerbacteria bacterium CG_4_9_14_3_um_filter_43_9</name>
    <dbReference type="NCBI Taxonomy" id="1974522"/>
    <lineage>
        <taxon>Bacteria</taxon>
        <taxon>Candidatus Brenneribacteriota</taxon>
    </lineage>
</organism>
<feature type="compositionally biased region" description="Polar residues" evidence="1">
    <location>
        <begin position="369"/>
        <end position="379"/>
    </location>
</feature>
<feature type="transmembrane region" description="Helical" evidence="2">
    <location>
        <begin position="12"/>
        <end position="35"/>
    </location>
</feature>
<evidence type="ECO:0000313" key="3">
    <source>
        <dbReference type="EMBL" id="PJB49707.1"/>
    </source>
</evidence>
<dbReference type="EMBL" id="PFUA01000080">
    <property type="protein sequence ID" value="PJB49707.1"/>
    <property type="molecule type" value="Genomic_DNA"/>
</dbReference>
<feature type="region of interest" description="Disordered" evidence="1">
    <location>
        <begin position="369"/>
        <end position="388"/>
    </location>
</feature>
<feature type="transmembrane region" description="Helical" evidence="2">
    <location>
        <begin position="87"/>
        <end position="110"/>
    </location>
</feature>
<evidence type="ECO:0000313" key="4">
    <source>
        <dbReference type="Proteomes" id="UP000228770"/>
    </source>
</evidence>
<reference evidence="4" key="1">
    <citation type="submission" date="2017-09" db="EMBL/GenBank/DDBJ databases">
        <title>Depth-based differentiation of microbial function through sediment-hosted aquifers and enrichment of novel symbionts in the deep terrestrial subsurface.</title>
        <authorList>
            <person name="Probst A.J."/>
            <person name="Ladd B."/>
            <person name="Jarett J.K."/>
            <person name="Geller-Mcgrath D.E."/>
            <person name="Sieber C.M.K."/>
            <person name="Emerson J.B."/>
            <person name="Anantharaman K."/>
            <person name="Thomas B.C."/>
            <person name="Malmstrom R."/>
            <person name="Stieglmeier M."/>
            <person name="Klingl A."/>
            <person name="Woyke T."/>
            <person name="Ryan C.M."/>
            <person name="Banfield J.F."/>
        </authorList>
    </citation>
    <scope>NUCLEOTIDE SEQUENCE [LARGE SCALE GENOMIC DNA]</scope>
</reference>
<feature type="transmembrane region" description="Helical" evidence="2">
    <location>
        <begin position="122"/>
        <end position="142"/>
    </location>
</feature>
<feature type="transmembrane region" description="Helical" evidence="2">
    <location>
        <begin position="163"/>
        <end position="186"/>
    </location>
</feature>
<evidence type="ECO:0000256" key="2">
    <source>
        <dbReference type="SAM" id="Phobius"/>
    </source>
</evidence>
<accession>A0A2M8C0U0</accession>